<sequence length="69" mass="7649">MIDLLHGLSFLAGLAGGIWCRPAVRAAARTLLAFLKRRARLARRSLAALSRAAHLRPHRPRHATPRTHP</sequence>
<dbReference type="EMBL" id="JABWGO010000012">
    <property type="protein sequence ID" value="NUW45589.1"/>
    <property type="molecule type" value="Genomic_DNA"/>
</dbReference>
<keyword evidence="2" id="KW-1185">Reference proteome</keyword>
<reference evidence="1 2" key="1">
    <citation type="submission" date="2020-06" db="EMBL/GenBank/DDBJ databases">
        <authorList>
            <person name="Chanama M."/>
        </authorList>
    </citation>
    <scope>NUCLEOTIDE SEQUENCE [LARGE SCALE GENOMIC DNA]</scope>
    <source>
        <strain evidence="1 2">TBRC6557</strain>
    </source>
</reference>
<dbReference type="Proteomes" id="UP000546126">
    <property type="component" value="Unassembled WGS sequence"/>
</dbReference>
<accession>A0A7Y6MG69</accession>
<name>A0A7Y6MG69_9ACTN</name>
<protein>
    <submittedName>
        <fullName evidence="1">Uncharacterized protein</fullName>
    </submittedName>
</protein>
<evidence type="ECO:0000313" key="1">
    <source>
        <dbReference type="EMBL" id="NUW45589.1"/>
    </source>
</evidence>
<gene>
    <name evidence="1" type="ORF">HT134_36565</name>
</gene>
<organism evidence="1 2">
    <name type="scientific">Nonomuraea rhodomycinica</name>
    <dbReference type="NCBI Taxonomy" id="1712872"/>
    <lineage>
        <taxon>Bacteria</taxon>
        <taxon>Bacillati</taxon>
        <taxon>Actinomycetota</taxon>
        <taxon>Actinomycetes</taxon>
        <taxon>Streptosporangiales</taxon>
        <taxon>Streptosporangiaceae</taxon>
        <taxon>Nonomuraea</taxon>
    </lineage>
</organism>
<comment type="caution">
    <text evidence="1">The sequence shown here is derived from an EMBL/GenBank/DDBJ whole genome shotgun (WGS) entry which is preliminary data.</text>
</comment>
<proteinExistence type="predicted"/>
<dbReference type="RefSeq" id="WP_175605047.1">
    <property type="nucleotide sequence ID" value="NZ_JABWGO010000012.1"/>
</dbReference>
<evidence type="ECO:0000313" key="2">
    <source>
        <dbReference type="Proteomes" id="UP000546126"/>
    </source>
</evidence>
<dbReference type="AlphaFoldDB" id="A0A7Y6MG69"/>